<organism evidence="6 7">
    <name type="scientific">Neogobius melanostomus</name>
    <name type="common">round goby</name>
    <dbReference type="NCBI Taxonomy" id="47308"/>
    <lineage>
        <taxon>Eukaryota</taxon>
        <taxon>Metazoa</taxon>
        <taxon>Chordata</taxon>
        <taxon>Craniata</taxon>
        <taxon>Vertebrata</taxon>
        <taxon>Euteleostomi</taxon>
        <taxon>Actinopterygii</taxon>
        <taxon>Neopterygii</taxon>
        <taxon>Teleostei</taxon>
        <taxon>Neoteleostei</taxon>
        <taxon>Acanthomorphata</taxon>
        <taxon>Gobiaria</taxon>
        <taxon>Gobiiformes</taxon>
        <taxon>Gobioidei</taxon>
        <taxon>Gobiidae</taxon>
        <taxon>Benthophilinae</taxon>
        <taxon>Neogobiini</taxon>
        <taxon>Neogobius</taxon>
    </lineage>
</organism>
<keyword evidence="4 5" id="KW-0472">Membrane</keyword>
<evidence type="ECO:0000256" key="4">
    <source>
        <dbReference type="ARBA" id="ARBA00023136"/>
    </source>
</evidence>
<evidence type="ECO:0000256" key="1">
    <source>
        <dbReference type="ARBA" id="ARBA00004141"/>
    </source>
</evidence>
<name>A0A8C6U4A8_9GOBI</name>
<sequence length="143" mass="15557">MKIGAAALFGGVLGVLGTLCFFLAFATDYWLVASDNCGPTEMPKTTQDENGTVVRQIQLYMHCFTNQPESKVCVHGYLFPLPVSLGPVPHPMYDSTAVFRGFWTVLMILALLCAPIGGFLLVCGIPFYSHKLYRVGGALLIAH</sequence>
<evidence type="ECO:0000256" key="3">
    <source>
        <dbReference type="ARBA" id="ARBA00022989"/>
    </source>
</evidence>
<feature type="transmembrane region" description="Helical" evidence="5">
    <location>
        <begin position="102"/>
        <end position="128"/>
    </location>
</feature>
<evidence type="ECO:0000256" key="2">
    <source>
        <dbReference type="ARBA" id="ARBA00022692"/>
    </source>
</evidence>
<dbReference type="Pfam" id="PF13903">
    <property type="entry name" value="Claudin_2"/>
    <property type="match status" value="1"/>
</dbReference>
<dbReference type="GO" id="GO:0016020">
    <property type="term" value="C:membrane"/>
    <property type="evidence" value="ECO:0007669"/>
    <property type="project" value="UniProtKB-SubCell"/>
</dbReference>
<dbReference type="Gene3D" id="1.20.140.150">
    <property type="match status" value="1"/>
</dbReference>
<keyword evidence="7" id="KW-1185">Reference proteome</keyword>
<reference evidence="6" key="2">
    <citation type="submission" date="2025-09" db="UniProtKB">
        <authorList>
            <consortium name="Ensembl"/>
        </authorList>
    </citation>
    <scope>IDENTIFICATION</scope>
</reference>
<keyword evidence="3 5" id="KW-1133">Transmembrane helix</keyword>
<dbReference type="AlphaFoldDB" id="A0A8C6U4A8"/>
<evidence type="ECO:0008006" key="8">
    <source>
        <dbReference type="Google" id="ProtNLM"/>
    </source>
</evidence>
<evidence type="ECO:0000313" key="6">
    <source>
        <dbReference type="Ensembl" id="ENSNMLP00000030281.1"/>
    </source>
</evidence>
<accession>A0A8C6U4A8</accession>
<dbReference type="Ensembl" id="ENSNMLT00000033765.1">
    <property type="protein sequence ID" value="ENSNMLP00000030281.1"/>
    <property type="gene ID" value="ENSNMLG00000019101.1"/>
</dbReference>
<keyword evidence="2 5" id="KW-0812">Transmembrane</keyword>
<dbReference type="Proteomes" id="UP000694523">
    <property type="component" value="Unplaced"/>
</dbReference>
<reference evidence="6" key="1">
    <citation type="submission" date="2025-08" db="UniProtKB">
        <authorList>
            <consortium name="Ensembl"/>
        </authorList>
    </citation>
    <scope>IDENTIFICATION</scope>
</reference>
<evidence type="ECO:0000313" key="7">
    <source>
        <dbReference type="Proteomes" id="UP000694523"/>
    </source>
</evidence>
<protein>
    <recommendedName>
        <fullName evidence="8">Transmembrane protein 182</fullName>
    </recommendedName>
</protein>
<dbReference type="InterPro" id="IPR026763">
    <property type="entry name" value="TMEM182"/>
</dbReference>
<dbReference type="PANTHER" id="PTHR32012:SF2">
    <property type="entry name" value="TRANSMEMBRANE PROTEIN 182"/>
    <property type="match status" value="1"/>
</dbReference>
<proteinExistence type="predicted"/>
<comment type="subcellular location">
    <subcellularLocation>
        <location evidence="1">Membrane</location>
        <topology evidence="1">Multi-pass membrane protein</topology>
    </subcellularLocation>
</comment>
<evidence type="ECO:0000256" key="5">
    <source>
        <dbReference type="SAM" id="Phobius"/>
    </source>
</evidence>
<dbReference type="PANTHER" id="PTHR32012">
    <property type="entry name" value="TRANSMEMBRANE PROTEIN 182-RELATED"/>
    <property type="match status" value="1"/>
</dbReference>
<dbReference type="InterPro" id="IPR004031">
    <property type="entry name" value="PMP22/EMP/MP20/Claudin"/>
</dbReference>